<feature type="DNA-binding region" description="H-T-H motif" evidence="4">
    <location>
        <begin position="28"/>
        <end position="47"/>
    </location>
</feature>
<dbReference type="InterPro" id="IPR001647">
    <property type="entry name" value="HTH_TetR"/>
</dbReference>
<evidence type="ECO:0000256" key="1">
    <source>
        <dbReference type="ARBA" id="ARBA00023015"/>
    </source>
</evidence>
<accession>D4H2G3</accession>
<dbReference type="Gene3D" id="1.10.357.10">
    <property type="entry name" value="Tetracycline Repressor, domain 2"/>
    <property type="match status" value="1"/>
</dbReference>
<dbReference type="InterPro" id="IPR009057">
    <property type="entry name" value="Homeodomain-like_sf"/>
</dbReference>
<evidence type="ECO:0000256" key="2">
    <source>
        <dbReference type="ARBA" id="ARBA00023125"/>
    </source>
</evidence>
<dbReference type="STRING" id="522772.Dacet_2192"/>
<dbReference type="Gene3D" id="1.10.10.60">
    <property type="entry name" value="Homeodomain-like"/>
    <property type="match status" value="1"/>
</dbReference>
<dbReference type="Proteomes" id="UP000002012">
    <property type="component" value="Chromosome"/>
</dbReference>
<proteinExistence type="predicted"/>
<organism evidence="6 7">
    <name type="scientific">Denitrovibrio acetiphilus (strain DSM 12809 / NBRC 114555 / N2460)</name>
    <dbReference type="NCBI Taxonomy" id="522772"/>
    <lineage>
        <taxon>Bacteria</taxon>
        <taxon>Pseudomonadati</taxon>
        <taxon>Deferribacterota</taxon>
        <taxon>Deferribacteres</taxon>
        <taxon>Deferribacterales</taxon>
        <taxon>Geovibrionaceae</taxon>
        <taxon>Denitrovibrio</taxon>
    </lineage>
</organism>
<dbReference type="InterPro" id="IPR036271">
    <property type="entry name" value="Tet_transcr_reg_TetR-rel_C_sf"/>
</dbReference>
<keyword evidence="1" id="KW-0805">Transcription regulation</keyword>
<dbReference type="eggNOG" id="COG1309">
    <property type="taxonomic scope" value="Bacteria"/>
</dbReference>
<dbReference type="PROSITE" id="PS50977">
    <property type="entry name" value="HTH_TETR_2"/>
    <property type="match status" value="1"/>
</dbReference>
<dbReference type="OrthoDB" id="113732at2"/>
<dbReference type="PANTHER" id="PTHR47506:SF1">
    <property type="entry name" value="HTH-TYPE TRANSCRIPTIONAL REGULATOR YJDC"/>
    <property type="match status" value="1"/>
</dbReference>
<evidence type="ECO:0000313" key="6">
    <source>
        <dbReference type="EMBL" id="ADD68954.1"/>
    </source>
</evidence>
<evidence type="ECO:0000313" key="7">
    <source>
        <dbReference type="Proteomes" id="UP000002012"/>
    </source>
</evidence>
<dbReference type="Pfam" id="PF16925">
    <property type="entry name" value="TetR_C_13"/>
    <property type="match status" value="1"/>
</dbReference>
<reference evidence="6 7" key="1">
    <citation type="journal article" date="2010" name="Stand. Genomic Sci.">
        <title>Complete genome sequence of Denitrovibrio acetiphilus type strain (N2460).</title>
        <authorList>
            <person name="Kiss H."/>
            <person name="Lang E."/>
            <person name="Lapidus A."/>
            <person name="Copeland A."/>
            <person name="Nolan M."/>
            <person name="Glavina Del Rio T."/>
            <person name="Chen F."/>
            <person name="Lucas S."/>
            <person name="Tice H."/>
            <person name="Cheng J.F."/>
            <person name="Han C."/>
            <person name="Goodwin L."/>
            <person name="Pitluck S."/>
            <person name="Liolios K."/>
            <person name="Pati A."/>
            <person name="Ivanova N."/>
            <person name="Mavromatis K."/>
            <person name="Chen A."/>
            <person name="Palaniappan K."/>
            <person name="Land M."/>
            <person name="Hauser L."/>
            <person name="Chang Y.J."/>
            <person name="Jeffries C.D."/>
            <person name="Detter J.C."/>
            <person name="Brettin T."/>
            <person name="Spring S."/>
            <person name="Rohde M."/>
            <person name="Goker M."/>
            <person name="Woyke T."/>
            <person name="Bristow J."/>
            <person name="Eisen J.A."/>
            <person name="Markowitz V."/>
            <person name="Hugenholtz P."/>
            <person name="Kyrpides N.C."/>
            <person name="Klenk H.P."/>
        </authorList>
    </citation>
    <scope>NUCLEOTIDE SEQUENCE [LARGE SCALE GENOMIC DNA]</scope>
    <source>
        <strain evidence="7">DSM 12809 / NBRC 114555 / N2460</strain>
    </source>
</reference>
<dbReference type="FunCoup" id="D4H2G3">
    <property type="interactions" value="37"/>
</dbReference>
<dbReference type="SUPFAM" id="SSF46689">
    <property type="entry name" value="Homeodomain-like"/>
    <property type="match status" value="1"/>
</dbReference>
<dbReference type="SUPFAM" id="SSF48498">
    <property type="entry name" value="Tetracyclin repressor-like, C-terminal domain"/>
    <property type="match status" value="1"/>
</dbReference>
<evidence type="ECO:0000259" key="5">
    <source>
        <dbReference type="PROSITE" id="PS50977"/>
    </source>
</evidence>
<name>D4H2G3_DENA2</name>
<dbReference type="EMBL" id="CP001968">
    <property type="protein sequence ID" value="ADD68954.1"/>
    <property type="molecule type" value="Genomic_DNA"/>
</dbReference>
<dbReference type="PANTHER" id="PTHR47506">
    <property type="entry name" value="TRANSCRIPTIONAL REGULATORY PROTEIN"/>
    <property type="match status" value="1"/>
</dbReference>
<keyword evidence="2 4" id="KW-0238">DNA-binding</keyword>
<protein>
    <submittedName>
        <fullName evidence="6">Transcriptional regulator, TetR family</fullName>
    </submittedName>
</protein>
<dbReference type="InParanoid" id="D4H2G3"/>
<feature type="domain" description="HTH tetR-type" evidence="5">
    <location>
        <begin position="5"/>
        <end position="65"/>
    </location>
</feature>
<dbReference type="InterPro" id="IPR011075">
    <property type="entry name" value="TetR_C"/>
</dbReference>
<dbReference type="GO" id="GO:0003677">
    <property type="term" value="F:DNA binding"/>
    <property type="evidence" value="ECO:0007669"/>
    <property type="project" value="UniProtKB-UniRule"/>
</dbReference>
<gene>
    <name evidence="6" type="ordered locus">Dacet_2192</name>
</gene>
<keyword evidence="7" id="KW-1185">Reference proteome</keyword>
<dbReference type="HOGENOM" id="CLU_069356_28_0_0"/>
<keyword evidence="3" id="KW-0804">Transcription</keyword>
<sequence>MRQKQFDEKEVLFKAVLTFWSQGYKATSLNTLLAEMGIRKQSLYDTFESKHELFMAALKYYHKNVLENNLEPLLTAPSPRKAIEEYFNQRIRDVDDPCIINGCLVTNSLTELGEHHADVQQQTRKSLEYIESVFHRTVKRGQEMGEINSDLDAGHIAMVLLNNAQGLFVVSRSGVSVEKLSIIVSSFLKVLD</sequence>
<dbReference type="KEGG" id="dap:Dacet_2192"/>
<dbReference type="RefSeq" id="WP_013011457.1">
    <property type="nucleotide sequence ID" value="NC_013943.1"/>
</dbReference>
<dbReference type="AlphaFoldDB" id="D4H2G3"/>
<evidence type="ECO:0000256" key="4">
    <source>
        <dbReference type="PROSITE-ProRule" id="PRU00335"/>
    </source>
</evidence>
<evidence type="ECO:0000256" key="3">
    <source>
        <dbReference type="ARBA" id="ARBA00023163"/>
    </source>
</evidence>
<dbReference type="PaxDb" id="522772-Dacet_2192"/>
<dbReference type="Pfam" id="PF00440">
    <property type="entry name" value="TetR_N"/>
    <property type="match status" value="1"/>
</dbReference>